<dbReference type="Gene3D" id="3.40.50.300">
    <property type="entry name" value="P-loop containing nucleotide triphosphate hydrolases"/>
    <property type="match status" value="1"/>
</dbReference>
<dbReference type="SUPFAM" id="SSF46689">
    <property type="entry name" value="Homeodomain-like"/>
    <property type="match status" value="1"/>
</dbReference>
<feature type="domain" description="PAS" evidence="7">
    <location>
        <begin position="190"/>
        <end position="241"/>
    </location>
</feature>
<dbReference type="InterPro" id="IPR002197">
    <property type="entry name" value="HTH_Fis"/>
</dbReference>
<dbReference type="InterPro" id="IPR025944">
    <property type="entry name" value="Sigma_54_int_dom_CS"/>
</dbReference>
<dbReference type="AlphaFoldDB" id="A0A212M1P5"/>
<evidence type="ECO:0000256" key="2">
    <source>
        <dbReference type="ARBA" id="ARBA00022840"/>
    </source>
</evidence>
<dbReference type="SUPFAM" id="SSF52540">
    <property type="entry name" value="P-loop containing nucleoside triphosphate hydrolases"/>
    <property type="match status" value="1"/>
</dbReference>
<dbReference type="Pfam" id="PF00989">
    <property type="entry name" value="PAS"/>
    <property type="match status" value="1"/>
</dbReference>
<dbReference type="InterPro" id="IPR025943">
    <property type="entry name" value="Sigma_54_int_dom_ATP-bd_2"/>
</dbReference>
<dbReference type="NCBIfam" id="TIGR00229">
    <property type="entry name" value="sensory_box"/>
    <property type="match status" value="1"/>
</dbReference>
<dbReference type="GO" id="GO:0000156">
    <property type="term" value="F:phosphorelay response regulator activity"/>
    <property type="evidence" value="ECO:0007669"/>
    <property type="project" value="InterPro"/>
</dbReference>
<evidence type="ECO:0000259" key="7">
    <source>
        <dbReference type="PROSITE" id="PS50112"/>
    </source>
</evidence>
<dbReference type="InterPro" id="IPR027417">
    <property type="entry name" value="P-loop_NTPase"/>
</dbReference>
<dbReference type="PROSITE" id="PS50112">
    <property type="entry name" value="PAS"/>
    <property type="match status" value="1"/>
</dbReference>
<dbReference type="SUPFAM" id="SSF159800">
    <property type="entry name" value="PrpR receptor domain-like"/>
    <property type="match status" value="1"/>
</dbReference>
<dbReference type="CDD" id="cd00009">
    <property type="entry name" value="AAA"/>
    <property type="match status" value="1"/>
</dbReference>
<dbReference type="EMBL" id="FMJE01000007">
    <property type="protein sequence ID" value="SCM83708.1"/>
    <property type="molecule type" value="Genomic_DNA"/>
</dbReference>
<gene>
    <name evidence="8" type="ORF">KL86SPO_70566</name>
</gene>
<reference evidence="8" key="1">
    <citation type="submission" date="2016-08" db="EMBL/GenBank/DDBJ databases">
        <authorList>
            <person name="Seilhamer J.J."/>
        </authorList>
    </citation>
    <scope>NUCLEOTIDE SEQUENCE</scope>
    <source>
        <strain evidence="8">86</strain>
    </source>
</reference>
<evidence type="ECO:0000256" key="1">
    <source>
        <dbReference type="ARBA" id="ARBA00022741"/>
    </source>
</evidence>
<evidence type="ECO:0000256" key="4">
    <source>
        <dbReference type="ARBA" id="ARBA00023125"/>
    </source>
</evidence>
<dbReference type="InterPro" id="IPR013767">
    <property type="entry name" value="PAS_fold"/>
</dbReference>
<feature type="domain" description="Sigma-54 factor interaction" evidence="6">
    <location>
        <begin position="320"/>
        <end position="547"/>
    </location>
</feature>
<dbReference type="PROSITE" id="PS50045">
    <property type="entry name" value="SIGMA54_INTERACT_4"/>
    <property type="match status" value="1"/>
</dbReference>
<keyword evidence="5" id="KW-0804">Transcription</keyword>
<name>A0A212M1P5_9FIRM</name>
<dbReference type="SUPFAM" id="SSF55785">
    <property type="entry name" value="PYP-like sensor domain (PAS domain)"/>
    <property type="match status" value="1"/>
</dbReference>
<dbReference type="Pfam" id="PF06506">
    <property type="entry name" value="PrpR_N"/>
    <property type="match status" value="1"/>
</dbReference>
<dbReference type="Gene3D" id="1.10.8.60">
    <property type="match status" value="1"/>
</dbReference>
<dbReference type="InterPro" id="IPR058031">
    <property type="entry name" value="AAA_lid_NorR"/>
</dbReference>
<dbReference type="InterPro" id="IPR035965">
    <property type="entry name" value="PAS-like_dom_sf"/>
</dbReference>
<evidence type="ECO:0000313" key="8">
    <source>
        <dbReference type="EMBL" id="SCM83708.1"/>
    </source>
</evidence>
<dbReference type="Pfam" id="PF00158">
    <property type="entry name" value="Sigma54_activat"/>
    <property type="match status" value="1"/>
</dbReference>
<protein>
    <submittedName>
        <fullName evidence="8">Sigma54 specific transcriptional regulator, Fis family</fullName>
    </submittedName>
</protein>
<organism evidence="8">
    <name type="scientific">uncultured Sporomusa sp</name>
    <dbReference type="NCBI Taxonomy" id="307249"/>
    <lineage>
        <taxon>Bacteria</taxon>
        <taxon>Bacillati</taxon>
        <taxon>Bacillota</taxon>
        <taxon>Negativicutes</taxon>
        <taxon>Selenomonadales</taxon>
        <taxon>Sporomusaceae</taxon>
        <taxon>Sporomusa</taxon>
        <taxon>environmental samples</taxon>
    </lineage>
</organism>
<dbReference type="InterPro" id="IPR010524">
    <property type="entry name" value="Sig_transdc_resp-reg_PrpR_N"/>
</dbReference>
<dbReference type="Gene3D" id="1.10.10.60">
    <property type="entry name" value="Homeodomain-like"/>
    <property type="match status" value="1"/>
</dbReference>
<evidence type="ECO:0000256" key="3">
    <source>
        <dbReference type="ARBA" id="ARBA00023015"/>
    </source>
</evidence>
<dbReference type="GO" id="GO:0006355">
    <property type="term" value="P:regulation of DNA-templated transcription"/>
    <property type="evidence" value="ECO:0007669"/>
    <property type="project" value="InterPro"/>
</dbReference>
<dbReference type="SMART" id="SM00382">
    <property type="entry name" value="AAA"/>
    <property type="match status" value="1"/>
</dbReference>
<sequence length="639" mass="71229">MNRIIFISSYKELSAMAQSVAKELGLTVEFYEGWLDQASKIIENLSGPPIDILMSRGGTAKFLAEKFPIPVIPVNTGPYEILDALNEARQFRKNIAITSYGERYIGLPLMEKVLDISITEVIITDLKTLEQQIASLASGNYCVVGGGPSVAYAQKFGLPNVFLKTNRATLHSAFLEAEKLTSLRREEMRKSRRLEAILNATYDGIIAVDACGAIEIFNKSAEKTLNIRAAAAIGKNIADIVPNSRLDHVLQTGQAEAGELQDTNNTRILTNRVPVKYGAKIVGAVATFMESSKVVQAEHKIRKELTSQSQFKAKATFSDIIGISKILEVKKKIARNFAQSPLSIMLYGASGTGKELFAQSIHNASERAQNPFVAINCGALPPTLLESELFGYEEGAFTGARRKGKHGLFELAHGGTIFLDEIDALPIEVQARLLRVLQEREVLRIGGESIIPINIRVIAASNKSAEDLLQKNIIREDLFYRLNVLWLELPTLAERREDIKHLCEHFLPEENKQQLRPIIDKILPYFEKYTWPGNIRELHNTIQRLSFFVESFVAEEDVKDFLRLVAPNILRAIATSAEDDKSQIRPQIQDLEHELILKAVAEHKTLQEAANHLGIGRSTLTRKLKKIRESQLSDSLPTL</sequence>
<keyword evidence="1" id="KW-0547">Nucleotide-binding</keyword>
<evidence type="ECO:0000256" key="5">
    <source>
        <dbReference type="ARBA" id="ARBA00023163"/>
    </source>
</evidence>
<dbReference type="InterPro" id="IPR002078">
    <property type="entry name" value="Sigma_54_int"/>
</dbReference>
<dbReference type="GO" id="GO:0043565">
    <property type="term" value="F:sequence-specific DNA binding"/>
    <property type="evidence" value="ECO:0007669"/>
    <property type="project" value="InterPro"/>
</dbReference>
<dbReference type="Pfam" id="PF02954">
    <property type="entry name" value="HTH_8"/>
    <property type="match status" value="1"/>
</dbReference>
<dbReference type="InterPro" id="IPR003593">
    <property type="entry name" value="AAA+_ATPase"/>
</dbReference>
<keyword evidence="4" id="KW-0238">DNA-binding</keyword>
<dbReference type="RefSeq" id="WP_288186070.1">
    <property type="nucleotide sequence ID" value="NZ_LT608335.1"/>
</dbReference>
<dbReference type="PANTHER" id="PTHR32071:SF57">
    <property type="entry name" value="C4-DICARBOXYLATE TRANSPORT TRANSCRIPTIONAL REGULATORY PROTEIN DCTD"/>
    <property type="match status" value="1"/>
</dbReference>
<dbReference type="InterPro" id="IPR009057">
    <property type="entry name" value="Homeodomain-like_sf"/>
</dbReference>
<dbReference type="GO" id="GO:0005524">
    <property type="term" value="F:ATP binding"/>
    <property type="evidence" value="ECO:0007669"/>
    <property type="project" value="UniProtKB-KW"/>
</dbReference>
<evidence type="ECO:0000259" key="6">
    <source>
        <dbReference type="PROSITE" id="PS50045"/>
    </source>
</evidence>
<dbReference type="PROSITE" id="PS00676">
    <property type="entry name" value="SIGMA54_INTERACT_2"/>
    <property type="match status" value="1"/>
</dbReference>
<dbReference type="FunFam" id="3.40.50.300:FF:000006">
    <property type="entry name" value="DNA-binding transcriptional regulator NtrC"/>
    <property type="match status" value="1"/>
</dbReference>
<dbReference type="Gene3D" id="3.30.450.20">
    <property type="entry name" value="PAS domain"/>
    <property type="match status" value="1"/>
</dbReference>
<dbReference type="InterPro" id="IPR000014">
    <property type="entry name" value="PAS"/>
</dbReference>
<dbReference type="Gene3D" id="3.40.50.10660">
    <property type="entry name" value="PrpR receptor domain-like"/>
    <property type="match status" value="1"/>
</dbReference>
<proteinExistence type="predicted"/>
<dbReference type="SMART" id="SM00091">
    <property type="entry name" value="PAS"/>
    <property type="match status" value="1"/>
</dbReference>
<dbReference type="PANTHER" id="PTHR32071">
    <property type="entry name" value="TRANSCRIPTIONAL REGULATORY PROTEIN"/>
    <property type="match status" value="1"/>
</dbReference>
<dbReference type="PROSITE" id="PS00688">
    <property type="entry name" value="SIGMA54_INTERACT_3"/>
    <property type="match status" value="1"/>
</dbReference>
<dbReference type="Gene3D" id="3.40.50.2300">
    <property type="match status" value="1"/>
</dbReference>
<keyword evidence="2" id="KW-0067">ATP-binding</keyword>
<keyword evidence="3" id="KW-0805">Transcription regulation</keyword>
<dbReference type="Pfam" id="PF25601">
    <property type="entry name" value="AAA_lid_14"/>
    <property type="match status" value="1"/>
</dbReference>
<accession>A0A212M1P5</accession>